<protein>
    <recommendedName>
        <fullName evidence="8">Arginine--tRNA ligase</fullName>
        <ecNumber evidence="8">6.1.1.19</ecNumber>
    </recommendedName>
    <alternativeName>
        <fullName evidence="8">Arginyl-tRNA synthetase</fullName>
        <shortName evidence="8">ArgRS</shortName>
    </alternativeName>
</protein>
<name>A0A9D2G3T8_9FIRM</name>
<dbReference type="FunFam" id="3.40.50.620:FF:000116">
    <property type="entry name" value="Arginine--tRNA ligase"/>
    <property type="match status" value="1"/>
</dbReference>
<dbReference type="Pfam" id="PF05746">
    <property type="entry name" value="DALR_1"/>
    <property type="match status" value="1"/>
</dbReference>
<reference evidence="12" key="1">
    <citation type="journal article" date="2021" name="PeerJ">
        <title>Extensive microbial diversity within the chicken gut microbiome revealed by metagenomics and culture.</title>
        <authorList>
            <person name="Gilroy R."/>
            <person name="Ravi A."/>
            <person name="Getino M."/>
            <person name="Pursley I."/>
            <person name="Horton D.L."/>
            <person name="Alikhan N.F."/>
            <person name="Baker D."/>
            <person name="Gharbi K."/>
            <person name="Hall N."/>
            <person name="Watson M."/>
            <person name="Adriaenssens E.M."/>
            <person name="Foster-Nyarko E."/>
            <person name="Jarju S."/>
            <person name="Secka A."/>
            <person name="Antonio M."/>
            <person name="Oren A."/>
            <person name="Chaudhuri R.R."/>
            <person name="La Ragione R."/>
            <person name="Hildebrand F."/>
            <person name="Pallen M.J."/>
        </authorList>
    </citation>
    <scope>NUCLEOTIDE SEQUENCE</scope>
    <source>
        <strain evidence="12">ChiW7-2402</strain>
    </source>
</reference>
<evidence type="ECO:0000256" key="5">
    <source>
        <dbReference type="ARBA" id="ARBA00022917"/>
    </source>
</evidence>
<feature type="domain" description="Arginyl tRNA synthetase N-terminal" evidence="11">
    <location>
        <begin position="1"/>
        <end position="82"/>
    </location>
</feature>
<dbReference type="SMART" id="SM00836">
    <property type="entry name" value="DALR_1"/>
    <property type="match status" value="1"/>
</dbReference>
<dbReference type="HAMAP" id="MF_00123">
    <property type="entry name" value="Arg_tRNA_synth"/>
    <property type="match status" value="1"/>
</dbReference>
<dbReference type="Gene3D" id="3.40.50.620">
    <property type="entry name" value="HUPs"/>
    <property type="match status" value="1"/>
</dbReference>
<dbReference type="GO" id="GO:0005524">
    <property type="term" value="F:ATP binding"/>
    <property type="evidence" value="ECO:0007669"/>
    <property type="project" value="UniProtKB-UniRule"/>
</dbReference>
<evidence type="ECO:0000256" key="6">
    <source>
        <dbReference type="ARBA" id="ARBA00023146"/>
    </source>
</evidence>
<dbReference type="CDD" id="cd00671">
    <property type="entry name" value="ArgRS_core"/>
    <property type="match status" value="1"/>
</dbReference>
<dbReference type="SUPFAM" id="SSF52374">
    <property type="entry name" value="Nucleotidylyl transferase"/>
    <property type="match status" value="1"/>
</dbReference>
<comment type="catalytic activity">
    <reaction evidence="7 8">
        <text>tRNA(Arg) + L-arginine + ATP = L-arginyl-tRNA(Arg) + AMP + diphosphate</text>
        <dbReference type="Rhea" id="RHEA:20301"/>
        <dbReference type="Rhea" id="RHEA-COMP:9658"/>
        <dbReference type="Rhea" id="RHEA-COMP:9673"/>
        <dbReference type="ChEBI" id="CHEBI:30616"/>
        <dbReference type="ChEBI" id="CHEBI:32682"/>
        <dbReference type="ChEBI" id="CHEBI:33019"/>
        <dbReference type="ChEBI" id="CHEBI:78442"/>
        <dbReference type="ChEBI" id="CHEBI:78513"/>
        <dbReference type="ChEBI" id="CHEBI:456215"/>
        <dbReference type="EC" id="6.1.1.19"/>
    </reaction>
</comment>
<evidence type="ECO:0000256" key="4">
    <source>
        <dbReference type="ARBA" id="ARBA00022840"/>
    </source>
</evidence>
<dbReference type="InterPro" id="IPR014729">
    <property type="entry name" value="Rossmann-like_a/b/a_fold"/>
</dbReference>
<dbReference type="Proteomes" id="UP000824102">
    <property type="component" value="Unassembled WGS sequence"/>
</dbReference>
<dbReference type="InterPro" id="IPR005148">
    <property type="entry name" value="Arg-tRNA-synth_N"/>
</dbReference>
<dbReference type="PANTHER" id="PTHR11956">
    <property type="entry name" value="ARGINYL-TRNA SYNTHETASE"/>
    <property type="match status" value="1"/>
</dbReference>
<keyword evidence="8" id="KW-0963">Cytoplasm</keyword>
<dbReference type="NCBIfam" id="TIGR00456">
    <property type="entry name" value="argS"/>
    <property type="match status" value="1"/>
</dbReference>
<dbReference type="SMART" id="SM01016">
    <property type="entry name" value="Arg_tRNA_synt_N"/>
    <property type="match status" value="1"/>
</dbReference>
<dbReference type="EC" id="6.1.1.19" evidence="8"/>
<dbReference type="Gene3D" id="1.10.730.10">
    <property type="entry name" value="Isoleucyl-tRNA Synthetase, Domain 1"/>
    <property type="match status" value="1"/>
</dbReference>
<organism evidence="12 13">
    <name type="scientific">Candidatus Gallimonas intestinavium</name>
    <dbReference type="NCBI Taxonomy" id="2838603"/>
    <lineage>
        <taxon>Bacteria</taxon>
        <taxon>Bacillati</taxon>
        <taxon>Bacillota</taxon>
        <taxon>Clostridia</taxon>
        <taxon>Candidatus Gallimonas</taxon>
    </lineage>
</organism>
<keyword evidence="5 8" id="KW-0648">Protein biosynthesis</keyword>
<comment type="subunit">
    <text evidence="8">Monomer.</text>
</comment>
<keyword evidence="4 8" id="KW-0067">ATP-binding</keyword>
<gene>
    <name evidence="8 12" type="primary">argS</name>
    <name evidence="12" type="ORF">H9964_00695</name>
</gene>
<dbReference type="SUPFAM" id="SSF55190">
    <property type="entry name" value="Arginyl-tRNA synthetase (ArgRS), N-terminal 'additional' domain"/>
    <property type="match status" value="1"/>
</dbReference>
<dbReference type="InterPro" id="IPR035684">
    <property type="entry name" value="ArgRS_core"/>
</dbReference>
<evidence type="ECO:0000256" key="3">
    <source>
        <dbReference type="ARBA" id="ARBA00022741"/>
    </source>
</evidence>
<evidence type="ECO:0000259" key="10">
    <source>
        <dbReference type="SMART" id="SM00836"/>
    </source>
</evidence>
<evidence type="ECO:0000259" key="11">
    <source>
        <dbReference type="SMART" id="SM01016"/>
    </source>
</evidence>
<dbReference type="InterPro" id="IPR008909">
    <property type="entry name" value="DALR_anticod-bd"/>
</dbReference>
<dbReference type="Pfam" id="PF00750">
    <property type="entry name" value="tRNA-synt_1d"/>
    <property type="match status" value="1"/>
</dbReference>
<dbReference type="GO" id="GO:0006420">
    <property type="term" value="P:arginyl-tRNA aminoacylation"/>
    <property type="evidence" value="ECO:0007669"/>
    <property type="project" value="UniProtKB-UniRule"/>
</dbReference>
<evidence type="ECO:0000313" key="13">
    <source>
        <dbReference type="Proteomes" id="UP000824102"/>
    </source>
</evidence>
<accession>A0A9D2G3T8</accession>
<evidence type="ECO:0000313" key="12">
    <source>
        <dbReference type="EMBL" id="HIZ72078.1"/>
    </source>
</evidence>
<proteinExistence type="inferred from homology"/>
<evidence type="ECO:0000256" key="7">
    <source>
        <dbReference type="ARBA" id="ARBA00049339"/>
    </source>
</evidence>
<dbReference type="GO" id="GO:0005737">
    <property type="term" value="C:cytoplasm"/>
    <property type="evidence" value="ECO:0007669"/>
    <property type="project" value="UniProtKB-SubCell"/>
</dbReference>
<keyword evidence="6 8" id="KW-0030">Aminoacyl-tRNA synthetase</keyword>
<comment type="subcellular location">
    <subcellularLocation>
        <location evidence="8">Cytoplasm</location>
    </subcellularLocation>
</comment>
<feature type="domain" description="DALR anticodon binding" evidence="10">
    <location>
        <begin position="446"/>
        <end position="561"/>
    </location>
</feature>
<keyword evidence="3 8" id="KW-0547">Nucleotide-binding</keyword>
<reference evidence="12" key="2">
    <citation type="submission" date="2021-04" db="EMBL/GenBank/DDBJ databases">
        <authorList>
            <person name="Gilroy R."/>
        </authorList>
    </citation>
    <scope>NUCLEOTIDE SEQUENCE</scope>
    <source>
        <strain evidence="12">ChiW7-2402</strain>
    </source>
</reference>
<comment type="similarity">
    <text evidence="1 8 9">Belongs to the class-I aminoacyl-tRNA synthetase family.</text>
</comment>
<dbReference type="EMBL" id="DXBB01000010">
    <property type="protein sequence ID" value="HIZ72078.1"/>
    <property type="molecule type" value="Genomic_DNA"/>
</dbReference>
<dbReference type="SUPFAM" id="SSF47323">
    <property type="entry name" value="Anticodon-binding domain of a subclass of class I aminoacyl-tRNA synthetases"/>
    <property type="match status" value="1"/>
</dbReference>
<evidence type="ECO:0000256" key="2">
    <source>
        <dbReference type="ARBA" id="ARBA00022598"/>
    </source>
</evidence>
<comment type="caution">
    <text evidence="12">The sequence shown here is derived from an EMBL/GenBank/DDBJ whole genome shotgun (WGS) entry which is preliminary data.</text>
</comment>
<dbReference type="InterPro" id="IPR001278">
    <property type="entry name" value="Arg-tRNA-ligase"/>
</dbReference>
<evidence type="ECO:0000256" key="8">
    <source>
        <dbReference type="HAMAP-Rule" id="MF_00123"/>
    </source>
</evidence>
<dbReference type="InterPro" id="IPR036695">
    <property type="entry name" value="Arg-tRNA-synth_N_sf"/>
</dbReference>
<sequence length="561" mass="62528">MDYKRYIAEHIRAEGVTEEELEGLIAVPPDTSMGDYALPCFKLAKVLRKSPALIAEGIASDYPADEIVSEAKALNGYVNFRIARAGLANDVLSRILKEGTKYGSSDLGAGKTICIDYSSVNIAKPFHIGHLSTTVLGGALYRIFQFLGYHTVGINHLGDYGTQFGKLIAAYKRWGNREEAEKGGIHAINDLYVRFNEEADEAMEAEAREYFRLIESGDKEANELFDWFKSLTLSYVKGIYEKLHITFDSYAGERFYTDKMAPVVEELQEKGLLKESNGAKIVDLEPYGMPPCLILRSDGASLYATRDLAAAIYRKKTYDFDKCLYVVAYQQNLHFKQVFKVLELMGKEWAKDLVHVAYGMVSLEDGAMSTRKGKVVWLEDVLSRCVEKAYSVIDEKNPSLENKQEIAEKVGVGAVIFSALYNNKIKDIVFSYDKALNFDGETSVYVQYTCARASSVLAKAAEGGFEAALSEGCTPCDQEFELIKALADFPDTVKAAAERYEPSFVARWCVDTAQKFNKFYFDCKILQEEETRAFRLALTKATLSALTAGLTLLGIGVPEKM</sequence>
<keyword evidence="2 8" id="KW-0436">Ligase</keyword>
<evidence type="ECO:0000256" key="1">
    <source>
        <dbReference type="ARBA" id="ARBA00005594"/>
    </source>
</evidence>
<dbReference type="Gene3D" id="3.30.1360.70">
    <property type="entry name" value="Arginyl tRNA synthetase N-terminal domain"/>
    <property type="match status" value="1"/>
</dbReference>
<dbReference type="PANTHER" id="PTHR11956:SF5">
    <property type="entry name" value="ARGININE--TRNA LIGASE, CYTOPLASMIC"/>
    <property type="match status" value="1"/>
</dbReference>
<dbReference type="GO" id="GO:0004814">
    <property type="term" value="F:arginine-tRNA ligase activity"/>
    <property type="evidence" value="ECO:0007669"/>
    <property type="project" value="UniProtKB-UniRule"/>
</dbReference>
<dbReference type="InterPro" id="IPR009080">
    <property type="entry name" value="tRNAsynth_Ia_anticodon-bd"/>
</dbReference>
<evidence type="ECO:0000256" key="9">
    <source>
        <dbReference type="RuleBase" id="RU363038"/>
    </source>
</evidence>
<feature type="short sequence motif" description="'HIGH' region" evidence="8">
    <location>
        <begin position="120"/>
        <end position="130"/>
    </location>
</feature>
<dbReference type="PRINTS" id="PR01038">
    <property type="entry name" value="TRNASYNTHARG"/>
</dbReference>
<dbReference type="Pfam" id="PF03485">
    <property type="entry name" value="Arg_tRNA_synt_N"/>
    <property type="match status" value="1"/>
</dbReference>
<dbReference type="AlphaFoldDB" id="A0A9D2G3T8"/>